<keyword evidence="3" id="KW-0732">Signal</keyword>
<keyword evidence="10" id="KW-1185">Reference proteome</keyword>
<comment type="caution">
    <text evidence="8">The sequence shown here is derived from an EMBL/GenBank/DDBJ whole genome shotgun (WGS) entry which is preliminary data.</text>
</comment>
<evidence type="ECO:0000256" key="4">
    <source>
        <dbReference type="ARBA" id="ARBA00023136"/>
    </source>
</evidence>
<keyword evidence="6" id="KW-0449">Lipoprotein</keyword>
<dbReference type="EMBL" id="BAAAHC010000005">
    <property type="protein sequence ID" value="GAA0513752.1"/>
    <property type="molecule type" value="Genomic_DNA"/>
</dbReference>
<dbReference type="EMBL" id="BMMT01000001">
    <property type="protein sequence ID" value="GGI70698.1"/>
    <property type="molecule type" value="Genomic_DNA"/>
</dbReference>
<gene>
    <name evidence="7" type="ORF">GCM10009545_14870</name>
    <name evidence="8" type="ORF">GCM10011581_04620</name>
</gene>
<sequence>MNKLIVFAFCALLAAGCTGPSDGGNVSDQLSVLQQRPSMEEITARYEEMQQKLRDRLSADLGLPTPWVNEGGFGEAGCSEFPGIDGAEKHSLDLWLHEGNIPDAQWPQAQQIAVEVTREYGFTELEVIVDRPADHKVELRDGFGAQLHFGTAVNTIISVRTGCHLLASARGGQG</sequence>
<evidence type="ECO:0000256" key="5">
    <source>
        <dbReference type="ARBA" id="ARBA00023139"/>
    </source>
</evidence>
<reference evidence="10" key="3">
    <citation type="journal article" date="2019" name="Int. J. Syst. Evol. Microbiol.">
        <title>The Global Catalogue of Microorganisms (GCM) 10K type strain sequencing project: providing services to taxonomists for standard genome sequencing and annotation.</title>
        <authorList>
            <consortium name="The Broad Institute Genomics Platform"/>
            <consortium name="The Broad Institute Genome Sequencing Center for Infectious Disease"/>
            <person name="Wu L."/>
            <person name="Ma J."/>
        </authorList>
    </citation>
    <scope>NUCLEOTIDE SEQUENCE [LARGE SCALE GENOMIC DNA]</scope>
    <source>
        <strain evidence="10">JCM 10664</strain>
    </source>
</reference>
<name>A0A917N6E5_9PSEU</name>
<comment type="subcellular location">
    <subcellularLocation>
        <location evidence="1">Cell membrane</location>
        <topology evidence="1">Lipid-anchor</topology>
    </subcellularLocation>
</comment>
<evidence type="ECO:0000256" key="2">
    <source>
        <dbReference type="ARBA" id="ARBA00022475"/>
    </source>
</evidence>
<accession>A0A917N6E5</accession>
<dbReference type="Pfam" id="PF16708">
    <property type="entry name" value="LppA"/>
    <property type="match status" value="1"/>
</dbReference>
<evidence type="ECO:0000313" key="7">
    <source>
        <dbReference type="EMBL" id="GAA0513752.1"/>
    </source>
</evidence>
<evidence type="ECO:0000256" key="6">
    <source>
        <dbReference type="ARBA" id="ARBA00023288"/>
    </source>
</evidence>
<dbReference type="PROSITE" id="PS51257">
    <property type="entry name" value="PROKAR_LIPOPROTEIN"/>
    <property type="match status" value="1"/>
</dbReference>
<keyword evidence="5" id="KW-0564">Palmitate</keyword>
<evidence type="ECO:0000313" key="8">
    <source>
        <dbReference type="EMBL" id="GGI70698.1"/>
    </source>
</evidence>
<dbReference type="Proteomes" id="UP000597989">
    <property type="component" value="Unassembled WGS sequence"/>
</dbReference>
<keyword evidence="4" id="KW-0472">Membrane</keyword>
<reference evidence="7" key="5">
    <citation type="submission" date="2023-12" db="EMBL/GenBank/DDBJ databases">
        <authorList>
            <person name="Sun Q."/>
            <person name="Inoue M."/>
        </authorList>
    </citation>
    <scope>NUCLEOTIDE SEQUENCE</scope>
    <source>
        <strain evidence="7">JCM 10664</strain>
    </source>
</reference>
<dbReference type="GO" id="GO:0005886">
    <property type="term" value="C:plasma membrane"/>
    <property type="evidence" value="ECO:0007669"/>
    <property type="project" value="UniProtKB-SubCell"/>
</dbReference>
<protein>
    <submittedName>
        <fullName evidence="8">Uncharacterized protein</fullName>
    </submittedName>
</protein>
<evidence type="ECO:0000313" key="9">
    <source>
        <dbReference type="Proteomes" id="UP000597989"/>
    </source>
</evidence>
<dbReference type="RefSeq" id="WP_188984839.1">
    <property type="nucleotide sequence ID" value="NZ_BAAAHC010000005.1"/>
</dbReference>
<evidence type="ECO:0000313" key="10">
    <source>
        <dbReference type="Proteomes" id="UP001500220"/>
    </source>
</evidence>
<reference evidence="7" key="1">
    <citation type="journal article" date="2014" name="Int. J. Syst. Evol. Microbiol.">
        <title>Complete genome of a new Firmicutes species belonging to the dominant human colonic microbiota ('Ruminococcus bicirculans') reveals two chromosomes and a selective capacity to utilize plant glucans.</title>
        <authorList>
            <consortium name="NISC Comparative Sequencing Program"/>
            <person name="Wegmann U."/>
            <person name="Louis P."/>
            <person name="Goesmann A."/>
            <person name="Henrissat B."/>
            <person name="Duncan S.H."/>
            <person name="Flint H.J."/>
        </authorList>
    </citation>
    <scope>NUCLEOTIDE SEQUENCE</scope>
    <source>
        <strain evidence="7">JCM 10664</strain>
    </source>
</reference>
<keyword evidence="2" id="KW-1003">Cell membrane</keyword>
<proteinExistence type="predicted"/>
<dbReference type="InterPro" id="IPR032018">
    <property type="entry name" value="LppA/LppB/LprP"/>
</dbReference>
<dbReference type="AlphaFoldDB" id="A0A917N6E5"/>
<reference evidence="8" key="4">
    <citation type="submission" date="2020-09" db="EMBL/GenBank/DDBJ databases">
        <authorList>
            <person name="Sun Q."/>
            <person name="Zhou Y."/>
        </authorList>
    </citation>
    <scope>NUCLEOTIDE SEQUENCE</scope>
    <source>
        <strain evidence="8">CGMCC 4.7206</strain>
    </source>
</reference>
<evidence type="ECO:0000256" key="3">
    <source>
        <dbReference type="ARBA" id="ARBA00022729"/>
    </source>
</evidence>
<dbReference type="Gene3D" id="3.30.2030.20">
    <property type="match status" value="1"/>
</dbReference>
<reference evidence="8 9" key="2">
    <citation type="journal article" date="2014" name="Int. J. Syst. Evol. Microbiol.">
        <title>Complete genome sequence of Corynebacterium casei LMG S-19264T (=DSM 44701T), isolated from a smear-ripened cheese.</title>
        <authorList>
            <consortium name="US DOE Joint Genome Institute (JGI-PGF)"/>
            <person name="Walter F."/>
            <person name="Albersmeier A."/>
            <person name="Kalinowski J."/>
            <person name="Ruckert C."/>
        </authorList>
    </citation>
    <scope>NUCLEOTIDE SEQUENCE [LARGE SCALE GENOMIC DNA]</scope>
    <source>
        <strain evidence="8 9">CGMCC 4.7206</strain>
    </source>
</reference>
<dbReference type="Proteomes" id="UP001500220">
    <property type="component" value="Unassembled WGS sequence"/>
</dbReference>
<organism evidence="8 9">
    <name type="scientific">Saccharopolyspora thermophila</name>
    <dbReference type="NCBI Taxonomy" id="89367"/>
    <lineage>
        <taxon>Bacteria</taxon>
        <taxon>Bacillati</taxon>
        <taxon>Actinomycetota</taxon>
        <taxon>Actinomycetes</taxon>
        <taxon>Pseudonocardiales</taxon>
        <taxon>Pseudonocardiaceae</taxon>
        <taxon>Saccharopolyspora</taxon>
    </lineage>
</organism>
<evidence type="ECO:0000256" key="1">
    <source>
        <dbReference type="ARBA" id="ARBA00004193"/>
    </source>
</evidence>